<evidence type="ECO:0000313" key="4">
    <source>
        <dbReference type="EMBL" id="TCV94563.1"/>
    </source>
</evidence>
<evidence type="ECO:0000256" key="1">
    <source>
        <dbReference type="ARBA" id="ARBA00022729"/>
    </source>
</evidence>
<feature type="chain" id="PRO_5020864257" evidence="2">
    <location>
        <begin position="24"/>
        <end position="229"/>
    </location>
</feature>
<gene>
    <name evidence="4" type="ORF">EC912_10346</name>
</gene>
<keyword evidence="1 2" id="KW-0732">Signal</keyword>
<protein>
    <submittedName>
        <fullName evidence="4">Outer membrane protein with beta-barrel domain</fullName>
    </submittedName>
</protein>
<evidence type="ECO:0000313" key="5">
    <source>
        <dbReference type="Proteomes" id="UP000295645"/>
    </source>
</evidence>
<dbReference type="AlphaFoldDB" id="A0A4R3YTU1"/>
<keyword evidence="5" id="KW-1185">Reference proteome</keyword>
<dbReference type="Proteomes" id="UP000295645">
    <property type="component" value="Unassembled WGS sequence"/>
</dbReference>
<organism evidence="4 5">
    <name type="scientific">Luteibacter rhizovicinus</name>
    <dbReference type="NCBI Taxonomy" id="242606"/>
    <lineage>
        <taxon>Bacteria</taxon>
        <taxon>Pseudomonadati</taxon>
        <taxon>Pseudomonadota</taxon>
        <taxon>Gammaproteobacteria</taxon>
        <taxon>Lysobacterales</taxon>
        <taxon>Rhodanobacteraceae</taxon>
        <taxon>Luteibacter</taxon>
    </lineage>
</organism>
<dbReference type="EMBL" id="SMCS01000003">
    <property type="protein sequence ID" value="TCV94563.1"/>
    <property type="molecule type" value="Genomic_DNA"/>
</dbReference>
<name>A0A4R3YTU1_9GAMM</name>
<feature type="signal peptide" evidence="2">
    <location>
        <begin position="1"/>
        <end position="23"/>
    </location>
</feature>
<evidence type="ECO:0000256" key="2">
    <source>
        <dbReference type="SAM" id="SignalP"/>
    </source>
</evidence>
<evidence type="ECO:0000259" key="3">
    <source>
        <dbReference type="Pfam" id="PF13505"/>
    </source>
</evidence>
<accession>A0A4R3YTU1</accession>
<feature type="domain" description="Outer membrane protein beta-barrel" evidence="3">
    <location>
        <begin position="10"/>
        <end position="229"/>
    </location>
</feature>
<reference evidence="4 5" key="1">
    <citation type="submission" date="2019-03" db="EMBL/GenBank/DDBJ databases">
        <title>Above-ground endophytic microbial communities from plants in different locations in the United States.</title>
        <authorList>
            <person name="Frank C."/>
        </authorList>
    </citation>
    <scope>NUCLEOTIDE SEQUENCE [LARGE SCALE GENOMIC DNA]</scope>
    <source>
        <strain evidence="4 5">LP_13_YM</strain>
    </source>
</reference>
<comment type="caution">
    <text evidence="4">The sequence shown here is derived from an EMBL/GenBank/DDBJ whole genome shotgun (WGS) entry which is preliminary data.</text>
</comment>
<dbReference type="OrthoDB" id="5735897at2"/>
<dbReference type="InterPro" id="IPR011250">
    <property type="entry name" value="OMP/PagP_B-barrel"/>
</dbReference>
<dbReference type="RefSeq" id="WP_132143000.1">
    <property type="nucleotide sequence ID" value="NZ_SMCS01000003.1"/>
</dbReference>
<dbReference type="Pfam" id="PF13505">
    <property type="entry name" value="OMP_b-brl"/>
    <property type="match status" value="1"/>
</dbReference>
<dbReference type="InterPro" id="IPR027385">
    <property type="entry name" value="Beta-barrel_OMP"/>
</dbReference>
<dbReference type="Gene3D" id="2.40.160.20">
    <property type="match status" value="1"/>
</dbReference>
<proteinExistence type="predicted"/>
<sequence>MKKVLSAVVLASALYLAASVTYANDGEAFVAVNAGQSRFDPNQLLAPYQSGLFIGSRYTTFDRINHSFGISAGYRWTVWDTIKLGFEGGYVDLGEGAGRYHQSQFLAINTVDIDQKRKEKAKAPFLGINGRWTIADKWSLMARAGIARYKSTLTINTQYWLNGVDDGSTHYTQEWSKNAYYYGVAVGYDITPHLDVALSFDEHAPKVHLDHLTEKVHVRVSGIRAEYRF</sequence>
<dbReference type="SUPFAM" id="SSF56925">
    <property type="entry name" value="OMPA-like"/>
    <property type="match status" value="1"/>
</dbReference>